<sequence length="441" mass="49447">MICPSCGPNPVDTIWDGVTLSFNRKHLRSTIQPPTTIHDTSPCNNRRYLVKPQLIPDKELRRSLSTIVSSPHLKQLGALLSKSDDLPLTEKEQKSVRKLIELVPVVEEQLNEVNTSLGQFFGRIFGLRAIISCPPARAYIALFQQIAAEESVLQMANRPALIALGGLLESSSLISAKILEIPAIHLVIQECWASSDNGLPNDVLGTLKWFHSRAMEVLTKALSNGQSSSPELATIPECDWRESGCYYSIPQIRNRPKYPSLKHDTRPELGDDRGGKCSKFYNQYGKQRLTGGIMGVWCTHSICYGFHFIPVGEGRNDVFSAIYTRWPTAPKRIIYDFACALSPYSLTREADFFADTSFNIDTFHAKGHTKCSPAAFLKTYSEVDPRAIHINSSAAECGNSGISRIRKAVSYMTQERAIVYTRVFLSYWNRQRIRKLNEAMV</sequence>
<gene>
    <name evidence="1" type="ORF">BDN72DRAFT_825241</name>
</gene>
<dbReference type="Proteomes" id="UP000308600">
    <property type="component" value="Unassembled WGS sequence"/>
</dbReference>
<accession>A0ACD3AH20</accession>
<evidence type="ECO:0000313" key="1">
    <source>
        <dbReference type="EMBL" id="TFK64730.1"/>
    </source>
</evidence>
<reference evidence="1 2" key="1">
    <citation type="journal article" date="2019" name="Nat. Ecol. Evol.">
        <title>Megaphylogeny resolves global patterns of mushroom evolution.</title>
        <authorList>
            <person name="Varga T."/>
            <person name="Krizsan K."/>
            <person name="Foldi C."/>
            <person name="Dima B."/>
            <person name="Sanchez-Garcia M."/>
            <person name="Sanchez-Ramirez S."/>
            <person name="Szollosi G.J."/>
            <person name="Szarkandi J.G."/>
            <person name="Papp V."/>
            <person name="Albert L."/>
            <person name="Andreopoulos W."/>
            <person name="Angelini C."/>
            <person name="Antonin V."/>
            <person name="Barry K.W."/>
            <person name="Bougher N.L."/>
            <person name="Buchanan P."/>
            <person name="Buyck B."/>
            <person name="Bense V."/>
            <person name="Catcheside P."/>
            <person name="Chovatia M."/>
            <person name="Cooper J."/>
            <person name="Damon W."/>
            <person name="Desjardin D."/>
            <person name="Finy P."/>
            <person name="Geml J."/>
            <person name="Haridas S."/>
            <person name="Hughes K."/>
            <person name="Justo A."/>
            <person name="Karasinski D."/>
            <person name="Kautmanova I."/>
            <person name="Kiss B."/>
            <person name="Kocsube S."/>
            <person name="Kotiranta H."/>
            <person name="LaButti K.M."/>
            <person name="Lechner B.E."/>
            <person name="Liimatainen K."/>
            <person name="Lipzen A."/>
            <person name="Lukacs Z."/>
            <person name="Mihaltcheva S."/>
            <person name="Morgado L.N."/>
            <person name="Niskanen T."/>
            <person name="Noordeloos M.E."/>
            <person name="Ohm R.A."/>
            <person name="Ortiz-Santana B."/>
            <person name="Ovrebo C."/>
            <person name="Racz N."/>
            <person name="Riley R."/>
            <person name="Savchenko A."/>
            <person name="Shiryaev A."/>
            <person name="Soop K."/>
            <person name="Spirin V."/>
            <person name="Szebenyi C."/>
            <person name="Tomsovsky M."/>
            <person name="Tulloss R.E."/>
            <person name="Uehling J."/>
            <person name="Grigoriev I.V."/>
            <person name="Vagvolgyi C."/>
            <person name="Papp T."/>
            <person name="Martin F.M."/>
            <person name="Miettinen O."/>
            <person name="Hibbett D.S."/>
            <person name="Nagy L.G."/>
        </authorList>
    </citation>
    <scope>NUCLEOTIDE SEQUENCE [LARGE SCALE GENOMIC DNA]</scope>
    <source>
        <strain evidence="1 2">NL-1719</strain>
    </source>
</reference>
<proteinExistence type="predicted"/>
<evidence type="ECO:0000313" key="2">
    <source>
        <dbReference type="Proteomes" id="UP000308600"/>
    </source>
</evidence>
<name>A0ACD3AH20_9AGAR</name>
<dbReference type="EMBL" id="ML208463">
    <property type="protein sequence ID" value="TFK64730.1"/>
    <property type="molecule type" value="Genomic_DNA"/>
</dbReference>
<keyword evidence="2" id="KW-1185">Reference proteome</keyword>
<protein>
    <submittedName>
        <fullName evidence="1">Uncharacterized protein</fullName>
    </submittedName>
</protein>
<organism evidence="1 2">
    <name type="scientific">Pluteus cervinus</name>
    <dbReference type="NCBI Taxonomy" id="181527"/>
    <lineage>
        <taxon>Eukaryota</taxon>
        <taxon>Fungi</taxon>
        <taxon>Dikarya</taxon>
        <taxon>Basidiomycota</taxon>
        <taxon>Agaricomycotina</taxon>
        <taxon>Agaricomycetes</taxon>
        <taxon>Agaricomycetidae</taxon>
        <taxon>Agaricales</taxon>
        <taxon>Pluteineae</taxon>
        <taxon>Pluteaceae</taxon>
        <taxon>Pluteus</taxon>
    </lineage>
</organism>